<feature type="transmembrane region" description="Helical" evidence="1">
    <location>
        <begin position="12"/>
        <end position="34"/>
    </location>
</feature>
<evidence type="ECO:0000256" key="1">
    <source>
        <dbReference type="SAM" id="Phobius"/>
    </source>
</evidence>
<name>A0A834RA06_SARSC</name>
<keyword evidence="1" id="KW-1133">Transmembrane helix</keyword>
<reference evidence="4" key="1">
    <citation type="journal article" date="2020" name="PLoS Negl. Trop. Dis.">
        <title>High-quality nuclear genome for Sarcoptes scabiei-A critical resource for a neglected parasite.</title>
        <authorList>
            <person name="Korhonen P.K."/>
            <person name="Gasser R.B."/>
            <person name="Ma G."/>
            <person name="Wang T."/>
            <person name="Stroehlein A.J."/>
            <person name="Young N.D."/>
            <person name="Ang C.S."/>
            <person name="Fernando D.D."/>
            <person name="Lu H.C."/>
            <person name="Taylor S."/>
            <person name="Reynolds S.L."/>
            <person name="Mofiz E."/>
            <person name="Najaraj S.H."/>
            <person name="Gowda H."/>
            <person name="Madugundu A."/>
            <person name="Renuse S."/>
            <person name="Holt D."/>
            <person name="Pandey A."/>
            <person name="Papenfuss A.T."/>
            <person name="Fischer K."/>
        </authorList>
    </citation>
    <scope>NUCLEOTIDE SEQUENCE [LARGE SCALE GENOMIC DNA]</scope>
</reference>
<reference evidence="2" key="2">
    <citation type="submission" date="2020-01" db="EMBL/GenBank/DDBJ databases">
        <authorList>
            <person name="Korhonen P.K.K."/>
            <person name="Guangxu M.G."/>
            <person name="Wang T.W."/>
            <person name="Stroehlein A.J.S."/>
            <person name="Young N.D."/>
            <person name="Ang C.-S.A."/>
            <person name="Fernando D.W.F."/>
            <person name="Lu H.L."/>
            <person name="Taylor S.T."/>
            <person name="Ehtesham M.E.M."/>
            <person name="Najaraj S.H.N."/>
            <person name="Harsha G.H.G."/>
            <person name="Madugundu A.M."/>
            <person name="Renuse S.R."/>
            <person name="Holt D.H."/>
            <person name="Pandey A.P."/>
            <person name="Papenfuss A.P."/>
            <person name="Gasser R.B.G."/>
            <person name="Fischer K.F."/>
        </authorList>
    </citation>
    <scope>NUCLEOTIDE SEQUENCE</scope>
    <source>
        <strain evidence="2">SSS_KF_BRIS2020</strain>
    </source>
</reference>
<dbReference type="EnsemblMetazoa" id="SSS_6960s_mrna">
    <property type="protein sequence ID" value="KAF7492648.1"/>
    <property type="gene ID" value="SSS_6960"/>
</dbReference>
<evidence type="ECO:0000313" key="4">
    <source>
        <dbReference type="Proteomes" id="UP000070412"/>
    </source>
</evidence>
<accession>A0A834RA06</accession>
<keyword evidence="4" id="KW-1185">Reference proteome</keyword>
<proteinExistence type="predicted"/>
<reference evidence="3" key="3">
    <citation type="submission" date="2022-06" db="UniProtKB">
        <authorList>
            <consortium name="EnsemblMetazoa"/>
        </authorList>
    </citation>
    <scope>IDENTIFICATION</scope>
</reference>
<keyword evidence="1" id="KW-0812">Transmembrane</keyword>
<gene>
    <name evidence="2" type="ORF">SSS_6960</name>
</gene>
<organism evidence="2">
    <name type="scientific">Sarcoptes scabiei</name>
    <name type="common">Itch mite</name>
    <name type="synonym">Acarus scabiei</name>
    <dbReference type="NCBI Taxonomy" id="52283"/>
    <lineage>
        <taxon>Eukaryota</taxon>
        <taxon>Metazoa</taxon>
        <taxon>Ecdysozoa</taxon>
        <taxon>Arthropoda</taxon>
        <taxon>Chelicerata</taxon>
        <taxon>Arachnida</taxon>
        <taxon>Acari</taxon>
        <taxon>Acariformes</taxon>
        <taxon>Sarcoptiformes</taxon>
        <taxon>Astigmata</taxon>
        <taxon>Psoroptidia</taxon>
        <taxon>Sarcoptoidea</taxon>
        <taxon>Sarcoptidae</taxon>
        <taxon>Sarcoptinae</taxon>
        <taxon>Sarcoptes</taxon>
    </lineage>
</organism>
<evidence type="ECO:0000313" key="3">
    <source>
        <dbReference type="EnsemblMetazoa" id="KAF7492648.1"/>
    </source>
</evidence>
<sequence length="291" mass="34050">MFHFRKFKIINLYRWLTIILILIDFFPSTLWYLIILVDGRRLLSQSSSSNSMLSKIIISNRSKRSRSFNDFDDSEYFSKQKWIHFLQDPKDLQPSHTERSNDYYSERSDYGYSHQPVKSIHIHSPQPYYQDKSSKDSLLLPLLLLGILHLAVLLPLLATFFTQILTLLAMMQNNMNNMNMTPAPPTVPPGMGTFGKRRRKRSTSLSSSKQKVSIKLDREKLSNPKIFEILVDQQRHTIDLIVEGIAKAIAKFEQLESIDYNQIEQTGRSNLRFRFDRNKRIKTKANHHNDS</sequence>
<dbReference type="Proteomes" id="UP000070412">
    <property type="component" value="Unassembled WGS sequence"/>
</dbReference>
<protein>
    <submittedName>
        <fullName evidence="2 3">Uncharacterized protein</fullName>
    </submittedName>
</protein>
<keyword evidence="1" id="KW-0472">Membrane</keyword>
<feature type="transmembrane region" description="Helical" evidence="1">
    <location>
        <begin position="138"/>
        <end position="170"/>
    </location>
</feature>
<dbReference type="AlphaFoldDB" id="A0A834RA06"/>
<evidence type="ECO:0000313" key="2">
    <source>
        <dbReference type="EMBL" id="KAF7492648.1"/>
    </source>
</evidence>
<dbReference type="EMBL" id="WVUK01000056">
    <property type="protein sequence ID" value="KAF7492648.1"/>
    <property type="molecule type" value="Genomic_DNA"/>
</dbReference>